<evidence type="ECO:0008006" key="2">
    <source>
        <dbReference type="Google" id="ProtNLM"/>
    </source>
</evidence>
<dbReference type="Gene3D" id="2.60.40.3710">
    <property type="match status" value="1"/>
</dbReference>
<organism evidence="1">
    <name type="scientific">marine sediment metagenome</name>
    <dbReference type="NCBI Taxonomy" id="412755"/>
    <lineage>
        <taxon>unclassified sequences</taxon>
        <taxon>metagenomes</taxon>
        <taxon>ecological metagenomes</taxon>
    </lineage>
</organism>
<protein>
    <recommendedName>
        <fullName evidence="2">SbsA Ig-like domain-containing protein</fullName>
    </recommendedName>
</protein>
<feature type="non-terminal residue" evidence="1">
    <location>
        <position position="197"/>
    </location>
</feature>
<dbReference type="EMBL" id="BARS01039428">
    <property type="protein sequence ID" value="GAG18802.1"/>
    <property type="molecule type" value="Genomic_DNA"/>
</dbReference>
<accession>X0W683</accession>
<proteinExistence type="predicted"/>
<evidence type="ECO:0000313" key="1">
    <source>
        <dbReference type="EMBL" id="GAG18802.1"/>
    </source>
</evidence>
<name>X0W683_9ZZZZ</name>
<gene>
    <name evidence="1" type="ORF">S01H1_60205</name>
</gene>
<comment type="caution">
    <text evidence="1">The sequence shown here is derived from an EMBL/GenBank/DDBJ whole genome shotgun (WGS) entry which is preliminary data.</text>
</comment>
<dbReference type="AlphaFoldDB" id="X0W683"/>
<reference evidence="1" key="1">
    <citation type="journal article" date="2014" name="Front. Microbiol.">
        <title>High frequency of phylogenetically diverse reductive dehalogenase-homologous genes in deep subseafloor sedimentary metagenomes.</title>
        <authorList>
            <person name="Kawai M."/>
            <person name="Futagami T."/>
            <person name="Toyoda A."/>
            <person name="Takaki Y."/>
            <person name="Nishi S."/>
            <person name="Hori S."/>
            <person name="Arai W."/>
            <person name="Tsubouchi T."/>
            <person name="Morono Y."/>
            <person name="Uchiyama I."/>
            <person name="Ito T."/>
            <person name="Fujiyama A."/>
            <person name="Inagaki F."/>
            <person name="Takami H."/>
        </authorList>
    </citation>
    <scope>NUCLEOTIDE SEQUENCE</scope>
    <source>
        <strain evidence="1">Expedition CK06-06</strain>
    </source>
</reference>
<sequence>MRMRLLFHRSTEIVQIAMKNHWLFFLVFTLVLVSSACSFPSGETGTPFPSPSLEVVEQATATLPAEPTPTPRPLPPGLVESAPFPNSELGLEDSVIFYFNQAMEHSTVEAAFSGLSGSFSWIDDSTLVFTPETPLSPATQIDLGFDTQAQAVNGLSLVEPISLVFQSVGYLDLAQTVPEHGTKGVDPSAPIVASFNR</sequence>